<proteinExistence type="inferred from homology"/>
<dbReference type="HAMAP" id="MF_02089">
    <property type="entry name" value="QueH"/>
    <property type="match status" value="1"/>
</dbReference>
<protein>
    <recommendedName>
        <fullName evidence="5 17">Epoxyqueuosine reductase QueH</fullName>
        <ecNumber evidence="4 17">1.17.99.6</ecNumber>
    </recommendedName>
    <alternativeName>
        <fullName evidence="15 17">Queuosine biosynthesis protein QueH</fullName>
    </alternativeName>
</protein>
<evidence type="ECO:0000256" key="16">
    <source>
        <dbReference type="ARBA" id="ARBA00047415"/>
    </source>
</evidence>
<dbReference type="Pfam" id="PF02677">
    <property type="entry name" value="QueH"/>
    <property type="match status" value="1"/>
</dbReference>
<dbReference type="GO" id="GO:0008616">
    <property type="term" value="P:tRNA queuosine(34) biosynthetic process"/>
    <property type="evidence" value="ECO:0007669"/>
    <property type="project" value="UniProtKB-UniRule"/>
</dbReference>
<keyword evidence="10 17" id="KW-0560">Oxidoreductase</keyword>
<evidence type="ECO:0000256" key="10">
    <source>
        <dbReference type="ARBA" id="ARBA00023002"/>
    </source>
</evidence>
<evidence type="ECO:0000256" key="18">
    <source>
        <dbReference type="SAM" id="MobiDB-lite"/>
    </source>
</evidence>
<keyword evidence="14 17" id="KW-0676">Redox-active center</keyword>
<reference evidence="19" key="1">
    <citation type="journal article" date="2021" name="PeerJ">
        <title>Extensive microbial diversity within the chicken gut microbiome revealed by metagenomics and culture.</title>
        <authorList>
            <person name="Gilroy R."/>
            <person name="Ravi A."/>
            <person name="Getino M."/>
            <person name="Pursley I."/>
            <person name="Horton D.L."/>
            <person name="Alikhan N.F."/>
            <person name="Baker D."/>
            <person name="Gharbi K."/>
            <person name="Hall N."/>
            <person name="Watson M."/>
            <person name="Adriaenssens E.M."/>
            <person name="Foster-Nyarko E."/>
            <person name="Jarju S."/>
            <person name="Secka A."/>
            <person name="Antonio M."/>
            <person name="Oren A."/>
            <person name="Chaudhuri R.R."/>
            <person name="La Ragione R."/>
            <person name="Hildebrand F."/>
            <person name="Pallen M.J."/>
        </authorList>
    </citation>
    <scope>NUCLEOTIDE SEQUENCE</scope>
    <source>
        <strain evidence="19">USAMLcec3-2134</strain>
    </source>
</reference>
<dbReference type="EC" id="1.17.99.6" evidence="4 17"/>
<evidence type="ECO:0000256" key="15">
    <source>
        <dbReference type="ARBA" id="ARBA00031446"/>
    </source>
</evidence>
<evidence type="ECO:0000256" key="13">
    <source>
        <dbReference type="ARBA" id="ARBA00023157"/>
    </source>
</evidence>
<evidence type="ECO:0000256" key="12">
    <source>
        <dbReference type="ARBA" id="ARBA00023014"/>
    </source>
</evidence>
<keyword evidence="8 17" id="KW-0479">Metal-binding</keyword>
<comment type="catalytic activity">
    <reaction evidence="16 17">
        <text>epoxyqueuosine(34) in tRNA + AH2 = queuosine(34) in tRNA + A + H2O</text>
        <dbReference type="Rhea" id="RHEA:32159"/>
        <dbReference type="Rhea" id="RHEA-COMP:18571"/>
        <dbReference type="Rhea" id="RHEA-COMP:18582"/>
        <dbReference type="ChEBI" id="CHEBI:13193"/>
        <dbReference type="ChEBI" id="CHEBI:15377"/>
        <dbReference type="ChEBI" id="CHEBI:17499"/>
        <dbReference type="ChEBI" id="CHEBI:194431"/>
        <dbReference type="ChEBI" id="CHEBI:194443"/>
        <dbReference type="EC" id="1.17.99.6"/>
    </reaction>
</comment>
<feature type="binding site" evidence="17">
    <location>
        <position position="116"/>
    </location>
    <ligand>
        <name>[4Fe-4S] cluster</name>
        <dbReference type="ChEBI" id="CHEBI:49883"/>
    </ligand>
</feature>
<evidence type="ECO:0000256" key="6">
    <source>
        <dbReference type="ARBA" id="ARBA00022485"/>
    </source>
</evidence>
<comment type="function">
    <text evidence="1 17">Catalyzes the conversion of epoxyqueuosine (oQ) to queuosine (Q), which is a hypermodified base found in the wobble positions of tRNA(Asp), tRNA(Asn), tRNA(His) and tRNA(Tyr).</text>
</comment>
<gene>
    <name evidence="17" type="primary">queH</name>
    <name evidence="19" type="ORF">H9763_08610</name>
</gene>
<dbReference type="AlphaFoldDB" id="A0A9D2MSB6"/>
<keyword evidence="9 17" id="KW-0671">Queuosine biosynthesis</keyword>
<feature type="binding site" evidence="17">
    <location>
        <position position="31"/>
    </location>
    <ligand>
        <name>[4Fe-4S] cluster</name>
        <dbReference type="ChEBI" id="CHEBI:49883"/>
    </ligand>
</feature>
<comment type="similarity">
    <text evidence="3 17">Belongs to the QueH family.</text>
</comment>
<evidence type="ECO:0000313" key="20">
    <source>
        <dbReference type="Proteomes" id="UP000886883"/>
    </source>
</evidence>
<feature type="region of interest" description="Disordered" evidence="18">
    <location>
        <begin position="206"/>
        <end position="227"/>
    </location>
</feature>
<dbReference type="GO" id="GO:0052693">
    <property type="term" value="F:epoxyqueuosine reductase activity"/>
    <property type="evidence" value="ECO:0007669"/>
    <property type="project" value="UniProtKB-UniRule"/>
</dbReference>
<name>A0A9D2MSB6_9FIRM</name>
<feature type="binding site" evidence="17">
    <location>
        <position position="119"/>
    </location>
    <ligand>
        <name>[4Fe-4S] cluster</name>
        <dbReference type="ChEBI" id="CHEBI:49883"/>
    </ligand>
</feature>
<reference evidence="19" key="2">
    <citation type="submission" date="2021-04" db="EMBL/GenBank/DDBJ databases">
        <authorList>
            <person name="Gilroy R."/>
        </authorList>
    </citation>
    <scope>NUCLEOTIDE SEQUENCE</scope>
    <source>
        <strain evidence="19">USAMLcec3-2134</strain>
    </source>
</reference>
<dbReference type="PANTHER" id="PTHR36701">
    <property type="entry name" value="EPOXYQUEUOSINE REDUCTASE QUEH"/>
    <property type="match status" value="1"/>
</dbReference>
<evidence type="ECO:0000256" key="4">
    <source>
        <dbReference type="ARBA" id="ARBA00012622"/>
    </source>
</evidence>
<organism evidence="19 20">
    <name type="scientific">Candidatus Eisenbergiella merdigallinarum</name>
    <dbReference type="NCBI Taxonomy" id="2838552"/>
    <lineage>
        <taxon>Bacteria</taxon>
        <taxon>Bacillati</taxon>
        <taxon>Bacillota</taxon>
        <taxon>Clostridia</taxon>
        <taxon>Lachnospirales</taxon>
        <taxon>Lachnospiraceae</taxon>
        <taxon>Eisenbergiella</taxon>
    </lineage>
</organism>
<feature type="disulfide bond" description="Redox-active" evidence="17">
    <location>
        <begin position="198"/>
        <end position="200"/>
    </location>
</feature>
<evidence type="ECO:0000256" key="1">
    <source>
        <dbReference type="ARBA" id="ARBA00002268"/>
    </source>
</evidence>
<evidence type="ECO:0000256" key="3">
    <source>
        <dbReference type="ARBA" id="ARBA00008207"/>
    </source>
</evidence>
<evidence type="ECO:0000256" key="14">
    <source>
        <dbReference type="ARBA" id="ARBA00023284"/>
    </source>
</evidence>
<evidence type="ECO:0000256" key="9">
    <source>
        <dbReference type="ARBA" id="ARBA00022785"/>
    </source>
</evidence>
<keyword evidence="13 17" id="KW-1015">Disulfide bond</keyword>
<accession>A0A9D2MSB6</accession>
<keyword evidence="12 17" id="KW-0411">Iron-sulfur</keyword>
<keyword evidence="6 17" id="KW-0004">4Fe-4S</keyword>
<comment type="pathway">
    <text evidence="2 17">tRNA modification; tRNA-queuosine biosynthesis.</text>
</comment>
<evidence type="ECO:0000256" key="17">
    <source>
        <dbReference type="HAMAP-Rule" id="MF_02089"/>
    </source>
</evidence>
<comment type="caution">
    <text evidence="19">The sequence shown here is derived from an EMBL/GenBank/DDBJ whole genome shotgun (WGS) entry which is preliminary data.</text>
</comment>
<evidence type="ECO:0000256" key="7">
    <source>
        <dbReference type="ARBA" id="ARBA00022694"/>
    </source>
</evidence>
<sequence length="227" mass="25973">MNQKVNYQLELEKELKRLPDRHRRLFLHSCCAPCSSYCLEYLRQYFDITVFYYNPNITFPEEYRHRVEEQKRLIGEMNARPDSCGRISFVEGAYEPARFLEAARGLEDCPEGGERCFACYALRLSEAARTAAEGGYDYFTTTLSISPLKNAGKLNAIGEAAGERYGVRYLPSDFKKKGGYQRSIELSREYGLYRQDYCGCVFSKAEREGRSADSGKKDEDAGGNIEK</sequence>
<evidence type="ECO:0000313" key="19">
    <source>
        <dbReference type="EMBL" id="HJB91511.1"/>
    </source>
</evidence>
<evidence type="ECO:0000256" key="11">
    <source>
        <dbReference type="ARBA" id="ARBA00023004"/>
    </source>
</evidence>
<evidence type="ECO:0000256" key="2">
    <source>
        <dbReference type="ARBA" id="ARBA00004691"/>
    </source>
</evidence>
<keyword evidence="11 17" id="KW-0408">Iron</keyword>
<dbReference type="Proteomes" id="UP000886883">
    <property type="component" value="Unassembled WGS sequence"/>
</dbReference>
<dbReference type="InterPro" id="IPR003828">
    <property type="entry name" value="QueH"/>
</dbReference>
<feature type="binding site" evidence="17">
    <location>
        <position position="30"/>
    </location>
    <ligand>
        <name>[4Fe-4S] cluster</name>
        <dbReference type="ChEBI" id="CHEBI:49883"/>
    </ligand>
</feature>
<evidence type="ECO:0000256" key="5">
    <source>
        <dbReference type="ARBA" id="ARBA00016895"/>
    </source>
</evidence>
<dbReference type="GO" id="GO:0046872">
    <property type="term" value="F:metal ion binding"/>
    <property type="evidence" value="ECO:0007669"/>
    <property type="project" value="UniProtKB-KW"/>
</dbReference>
<keyword evidence="7 17" id="KW-0819">tRNA processing</keyword>
<dbReference type="GO" id="GO:0051539">
    <property type="term" value="F:4 iron, 4 sulfur cluster binding"/>
    <property type="evidence" value="ECO:0007669"/>
    <property type="project" value="UniProtKB-UniRule"/>
</dbReference>
<dbReference type="PANTHER" id="PTHR36701:SF1">
    <property type="entry name" value="EPOXYQUEUOSINE REDUCTASE QUEH"/>
    <property type="match status" value="1"/>
</dbReference>
<dbReference type="EMBL" id="DWXE01000029">
    <property type="protein sequence ID" value="HJB91511.1"/>
    <property type="molecule type" value="Genomic_DNA"/>
</dbReference>
<evidence type="ECO:0000256" key="8">
    <source>
        <dbReference type="ARBA" id="ARBA00022723"/>
    </source>
</evidence>